<sequence>MLEEVDEDEETDEPEGADEPAGTGAEAERATRLLDGACIFLNRPGFPGGAGCALHHLAAREGVPFTLTKPDVCWQLPIRRLFREVERGDATTYTEVSIGEYVRSGWGAGGHELNWYCTSTPAAHRATEPVYRTLATELTALMGPAGYAQLARHCAEIEAAALPLVGHPATRAAQDLLSHRS</sequence>
<name>A0A645D2U1_9ZZZZ</name>
<comment type="caution">
    <text evidence="2">The sequence shown here is derived from an EMBL/GenBank/DDBJ whole genome shotgun (WGS) entry which is preliminary data.</text>
</comment>
<feature type="compositionally biased region" description="Acidic residues" evidence="1">
    <location>
        <begin position="1"/>
        <end position="18"/>
    </location>
</feature>
<protein>
    <submittedName>
        <fullName evidence="2">Uncharacterized protein</fullName>
    </submittedName>
</protein>
<accession>A0A645D2U1</accession>
<dbReference type="EMBL" id="VSSQ01032419">
    <property type="protein sequence ID" value="MPM83676.1"/>
    <property type="molecule type" value="Genomic_DNA"/>
</dbReference>
<dbReference type="InterPro" id="IPR021458">
    <property type="entry name" value="Rv0495c"/>
</dbReference>
<dbReference type="AlphaFoldDB" id="A0A645D2U1"/>
<gene>
    <name evidence="2" type="ORF">SDC9_130745</name>
</gene>
<organism evidence="2">
    <name type="scientific">bioreactor metagenome</name>
    <dbReference type="NCBI Taxonomy" id="1076179"/>
    <lineage>
        <taxon>unclassified sequences</taxon>
        <taxon>metagenomes</taxon>
        <taxon>ecological metagenomes</taxon>
    </lineage>
</organism>
<evidence type="ECO:0000256" key="1">
    <source>
        <dbReference type="SAM" id="MobiDB-lite"/>
    </source>
</evidence>
<feature type="region of interest" description="Disordered" evidence="1">
    <location>
        <begin position="1"/>
        <end position="27"/>
    </location>
</feature>
<proteinExistence type="predicted"/>
<evidence type="ECO:0000313" key="2">
    <source>
        <dbReference type="EMBL" id="MPM83676.1"/>
    </source>
</evidence>
<reference evidence="2" key="1">
    <citation type="submission" date="2019-08" db="EMBL/GenBank/DDBJ databases">
        <authorList>
            <person name="Kucharzyk K."/>
            <person name="Murdoch R.W."/>
            <person name="Higgins S."/>
            <person name="Loffler F."/>
        </authorList>
    </citation>
    <scope>NUCLEOTIDE SEQUENCE</scope>
</reference>
<dbReference type="Pfam" id="PF11307">
    <property type="entry name" value="DUF3109"/>
    <property type="match status" value="1"/>
</dbReference>